<organism evidence="2 3">
    <name type="scientific">Caenorhabditis tropicalis</name>
    <dbReference type="NCBI Taxonomy" id="1561998"/>
    <lineage>
        <taxon>Eukaryota</taxon>
        <taxon>Metazoa</taxon>
        <taxon>Ecdysozoa</taxon>
        <taxon>Nematoda</taxon>
        <taxon>Chromadorea</taxon>
        <taxon>Rhabditida</taxon>
        <taxon>Rhabditina</taxon>
        <taxon>Rhabditomorpha</taxon>
        <taxon>Rhabditoidea</taxon>
        <taxon>Rhabditidae</taxon>
        <taxon>Peloderinae</taxon>
        <taxon>Caenorhabditis</taxon>
    </lineage>
</organism>
<evidence type="ECO:0000313" key="2">
    <source>
        <dbReference type="Proteomes" id="UP000095282"/>
    </source>
</evidence>
<evidence type="ECO:0000313" key="3">
    <source>
        <dbReference type="WBParaSite" id="Csp11.Scaffold630.g21733.t3"/>
    </source>
</evidence>
<dbReference type="WBParaSite" id="Csp11.Scaffold630.g21733.t3">
    <property type="protein sequence ID" value="Csp11.Scaffold630.g21733.t3"/>
    <property type="gene ID" value="Csp11.Scaffold630.g21733"/>
</dbReference>
<name>A0A1I7V2G7_9PELO</name>
<dbReference type="PANTHER" id="PTHR21662:SF7">
    <property type="entry name" value="RECEPTOR L-DOMAIN DOMAIN-CONTAINING PROTEIN"/>
    <property type="match status" value="1"/>
</dbReference>
<dbReference type="InterPro" id="IPR036941">
    <property type="entry name" value="Rcpt_L-dom_sf"/>
</dbReference>
<evidence type="ECO:0000259" key="1">
    <source>
        <dbReference type="Pfam" id="PF01030"/>
    </source>
</evidence>
<dbReference type="InterPro" id="IPR053079">
    <property type="entry name" value="SPS2_domain"/>
</dbReference>
<feature type="domain" description="Receptor L-domain" evidence="1">
    <location>
        <begin position="176"/>
        <end position="287"/>
    </location>
</feature>
<keyword evidence="2" id="KW-1185">Reference proteome</keyword>
<dbReference type="eggNOG" id="ENOG502RT5B">
    <property type="taxonomic scope" value="Eukaryota"/>
</dbReference>
<dbReference type="Proteomes" id="UP000095282">
    <property type="component" value="Unplaced"/>
</dbReference>
<feature type="domain" description="Receptor L-domain" evidence="1">
    <location>
        <begin position="43"/>
        <end position="117"/>
    </location>
</feature>
<dbReference type="Gene3D" id="3.80.20.20">
    <property type="entry name" value="Receptor L-domain"/>
    <property type="match status" value="3"/>
</dbReference>
<reference evidence="3" key="1">
    <citation type="submission" date="2016-11" db="UniProtKB">
        <authorList>
            <consortium name="WormBaseParasite"/>
        </authorList>
    </citation>
    <scope>IDENTIFICATION</scope>
</reference>
<dbReference type="STRING" id="1561998.A0A1I7V2G7"/>
<dbReference type="AlphaFoldDB" id="A0A1I7V2G7"/>
<accession>A0A1I7V2G7</accession>
<sequence length="464" mass="52958">MFFLSFLVIPVFSLLPYEPCDLNCHFTELHVTRKSMKKWPKFCVKVCGSLILDENTDLTAERLAQIFHNFEYLNGNLMIVNTSFTSLNFLSKLIHIECENEGFTIANNSNLSSLKDIQELFSYCLWSVYNNPKLDFEAFYNSGIANMDLNIYGNSKDIGCRQVRISPETLPYYQNCTRVTAPEWTNALVITRVDDSSDLSGLLKLDTEIGNIEVFGTGLQNLSFLRNLKTLKCVSYELQNITNIHNNPKLTRLGWDSLKDLKPNVHECTLNIQNNHPDFCLTTNELQVFAEFSIKYERLQAKLCPDLTRPDGEKVCNWGSSIPSDCQHLIGEVIIDEDNESDTWKLSNTTNIYGSLTIQNTRELLDLGFLGNLRQIATLNIGGHSLLRILSNKKLQNVTLPKMKTSPFPYSGEFIIQVDGNSMEIFENRRQCLFYQRQLKTPVKYNGFSCDKLPIAEGPGREEN</sequence>
<dbReference type="Pfam" id="PF01030">
    <property type="entry name" value="Recep_L_domain"/>
    <property type="match status" value="3"/>
</dbReference>
<proteinExistence type="predicted"/>
<dbReference type="InterPro" id="IPR000494">
    <property type="entry name" value="Rcpt_L-dom"/>
</dbReference>
<feature type="domain" description="Receptor L-domain" evidence="1">
    <location>
        <begin position="325"/>
        <end position="405"/>
    </location>
</feature>
<protein>
    <submittedName>
        <fullName evidence="3">Recep_L_domain domain-containing protein</fullName>
    </submittedName>
</protein>
<dbReference type="PANTHER" id="PTHR21662">
    <property type="entry name" value="RECEPTOR PROTEIN-TYROSINE KINASE"/>
    <property type="match status" value="1"/>
</dbReference>
<dbReference type="SUPFAM" id="SSF52058">
    <property type="entry name" value="L domain-like"/>
    <property type="match status" value="3"/>
</dbReference>